<organism evidence="2 3">
    <name type="scientific">Actinomycetospora straminea</name>
    <dbReference type="NCBI Taxonomy" id="663607"/>
    <lineage>
        <taxon>Bacteria</taxon>
        <taxon>Bacillati</taxon>
        <taxon>Actinomycetota</taxon>
        <taxon>Actinomycetes</taxon>
        <taxon>Pseudonocardiales</taxon>
        <taxon>Pseudonocardiaceae</taxon>
        <taxon>Actinomycetospora</taxon>
    </lineage>
</organism>
<keyword evidence="1" id="KW-0812">Transmembrane</keyword>
<gene>
    <name evidence="2" type="ORF">GCM10023203_49110</name>
</gene>
<comment type="caution">
    <text evidence="2">The sequence shown here is derived from an EMBL/GenBank/DDBJ whole genome shotgun (WGS) entry which is preliminary data.</text>
</comment>
<sequence>MRAFRAARGLVVVMVVVVMVVVVEVVVLMSFSSRMVIPEWGGRVKVGPAA</sequence>
<reference evidence="3" key="1">
    <citation type="journal article" date="2019" name="Int. J. Syst. Evol. Microbiol.">
        <title>The Global Catalogue of Microorganisms (GCM) 10K type strain sequencing project: providing services to taxonomists for standard genome sequencing and annotation.</title>
        <authorList>
            <consortium name="The Broad Institute Genomics Platform"/>
            <consortium name="The Broad Institute Genome Sequencing Center for Infectious Disease"/>
            <person name="Wu L."/>
            <person name="Ma J."/>
        </authorList>
    </citation>
    <scope>NUCLEOTIDE SEQUENCE [LARGE SCALE GENOMIC DNA]</scope>
    <source>
        <strain evidence="3">JCM 17983</strain>
    </source>
</reference>
<evidence type="ECO:0000256" key="1">
    <source>
        <dbReference type="SAM" id="Phobius"/>
    </source>
</evidence>
<keyword evidence="3" id="KW-1185">Reference proteome</keyword>
<proteinExistence type="predicted"/>
<evidence type="ECO:0000313" key="2">
    <source>
        <dbReference type="EMBL" id="GAA4889932.1"/>
    </source>
</evidence>
<keyword evidence="1" id="KW-0472">Membrane</keyword>
<accession>A0ABP9F123</accession>
<protein>
    <submittedName>
        <fullName evidence="2">Uncharacterized protein</fullName>
    </submittedName>
</protein>
<dbReference type="EMBL" id="BAABHQ010000018">
    <property type="protein sequence ID" value="GAA4889932.1"/>
    <property type="molecule type" value="Genomic_DNA"/>
</dbReference>
<feature type="transmembrane region" description="Helical" evidence="1">
    <location>
        <begin position="9"/>
        <end position="31"/>
    </location>
</feature>
<keyword evidence="1" id="KW-1133">Transmembrane helix</keyword>
<dbReference type="Proteomes" id="UP001500457">
    <property type="component" value="Unassembled WGS sequence"/>
</dbReference>
<name>A0ABP9F123_9PSEU</name>
<evidence type="ECO:0000313" key="3">
    <source>
        <dbReference type="Proteomes" id="UP001500457"/>
    </source>
</evidence>